<evidence type="ECO:0000313" key="2">
    <source>
        <dbReference type="Proteomes" id="UP000199677"/>
    </source>
</evidence>
<accession>A0A1G9WTE2</accession>
<dbReference type="AlphaFoldDB" id="A0A1G9WTE2"/>
<dbReference type="RefSeq" id="WP_089701221.1">
    <property type="nucleotide sequence ID" value="NZ_FNII01000001.1"/>
</dbReference>
<dbReference type="Proteomes" id="UP000199677">
    <property type="component" value="Unassembled WGS sequence"/>
</dbReference>
<dbReference type="OrthoDB" id="9768989at2"/>
<sequence>MADHLPLIVFPNASVISPEKGKGFPISQPSFPSHANQVGRLSGQINSLKRDFQEYTVNVSGAVAGLEPETVLVIEIAGSVDDFKQAIESAGMEWLGEWDIDDIEPTDDFYELNSKGQRVDKLVTGRMFLSMTSQSSLEELLSLWEKWKKNQKLPTGKTKWRDVFNQLVTIRRWGIEETLIETGMIDRWEDYLNPIDPDERISFQIELFYRKSLQVRSRIESAITQLLARLIHQEAEWGC</sequence>
<gene>
    <name evidence="1" type="ORF">SAMN04487951_1011</name>
</gene>
<dbReference type="EMBL" id="FNII01000001">
    <property type="protein sequence ID" value="SDM87760.1"/>
    <property type="molecule type" value="Genomic_DNA"/>
</dbReference>
<organism evidence="1 2">
    <name type="scientific">Vreelandella arcis</name>
    <dbReference type="NCBI Taxonomy" id="416873"/>
    <lineage>
        <taxon>Bacteria</taxon>
        <taxon>Pseudomonadati</taxon>
        <taxon>Pseudomonadota</taxon>
        <taxon>Gammaproteobacteria</taxon>
        <taxon>Oceanospirillales</taxon>
        <taxon>Halomonadaceae</taxon>
        <taxon>Vreelandella</taxon>
    </lineage>
</organism>
<reference evidence="2" key="1">
    <citation type="submission" date="2016-10" db="EMBL/GenBank/DDBJ databases">
        <authorList>
            <person name="Varghese N."/>
            <person name="Submissions S."/>
        </authorList>
    </citation>
    <scope>NUCLEOTIDE SEQUENCE [LARGE SCALE GENOMIC DNA]</scope>
    <source>
        <strain evidence="2">CGMCC 1.6494</strain>
    </source>
</reference>
<dbReference type="STRING" id="416873.SAMN04487951_1011"/>
<keyword evidence="2" id="KW-1185">Reference proteome</keyword>
<proteinExistence type="predicted"/>
<name>A0A1G9WTE2_9GAMM</name>
<evidence type="ECO:0000313" key="1">
    <source>
        <dbReference type="EMBL" id="SDM87760.1"/>
    </source>
</evidence>
<protein>
    <submittedName>
        <fullName evidence="1">Uncharacterized protein</fullName>
    </submittedName>
</protein>